<evidence type="ECO:0000313" key="3">
    <source>
        <dbReference type="Proteomes" id="UP000294847"/>
    </source>
</evidence>
<sequence length="105" mass="12360">MVNHVFLPPKFPEKNNWETSHSKALQSNIIAYIEKFATYIIFGNRALMRFAALIIRRITQTQNKYNYIHCNKFEQVFDEIGEKVFGKIIYINVVFQNAGILIGRY</sequence>
<dbReference type="Pfam" id="PF20255">
    <property type="entry name" value="DUF6606"/>
    <property type="match status" value="1"/>
</dbReference>
<dbReference type="Proteomes" id="UP000294847">
    <property type="component" value="Chromosome 1"/>
</dbReference>
<proteinExistence type="predicted"/>
<feature type="domain" description="DUF6606" evidence="1">
    <location>
        <begin position="1"/>
        <end position="104"/>
    </location>
</feature>
<name>A0A4P7MTI0_PYROR</name>
<accession>A0A4P7MTI0</accession>
<evidence type="ECO:0000313" key="2">
    <source>
        <dbReference type="EMBL" id="QBZ53493.1"/>
    </source>
</evidence>
<reference evidence="2 3" key="1">
    <citation type="journal article" date="2019" name="Mol. Biol. Evol.">
        <title>Blast fungal genomes show frequent chromosomal changes, gene gains and losses, and effector gene turnover.</title>
        <authorList>
            <person name="Gomez Luciano L.B."/>
            <person name="Jason Tsai I."/>
            <person name="Chuma I."/>
            <person name="Tosa Y."/>
            <person name="Chen Y.H."/>
            <person name="Li J.Y."/>
            <person name="Li M.Y."/>
            <person name="Jade Lu M.Y."/>
            <person name="Nakayashiki H."/>
            <person name="Li W.H."/>
        </authorList>
    </citation>
    <scope>NUCLEOTIDE SEQUENCE [LARGE SCALE GENOMIC DNA]</scope>
    <source>
        <strain evidence="2">MZ5-1-6</strain>
    </source>
</reference>
<evidence type="ECO:0000259" key="1">
    <source>
        <dbReference type="Pfam" id="PF20255"/>
    </source>
</evidence>
<protein>
    <recommendedName>
        <fullName evidence="1">DUF6606 domain-containing protein</fullName>
    </recommendedName>
</protein>
<gene>
    <name evidence="2" type="ORF">PoMZ_09174</name>
</gene>
<dbReference type="EMBL" id="CP034204">
    <property type="protein sequence ID" value="QBZ53493.1"/>
    <property type="molecule type" value="Genomic_DNA"/>
</dbReference>
<dbReference type="InterPro" id="IPR046541">
    <property type="entry name" value="DUF6606"/>
</dbReference>
<organism evidence="2 3">
    <name type="scientific">Pyricularia oryzae</name>
    <name type="common">Rice blast fungus</name>
    <name type="synonym">Magnaporthe oryzae</name>
    <dbReference type="NCBI Taxonomy" id="318829"/>
    <lineage>
        <taxon>Eukaryota</taxon>
        <taxon>Fungi</taxon>
        <taxon>Dikarya</taxon>
        <taxon>Ascomycota</taxon>
        <taxon>Pezizomycotina</taxon>
        <taxon>Sordariomycetes</taxon>
        <taxon>Sordariomycetidae</taxon>
        <taxon>Magnaporthales</taxon>
        <taxon>Pyriculariaceae</taxon>
        <taxon>Pyricularia</taxon>
    </lineage>
</organism>
<dbReference type="AlphaFoldDB" id="A0A4P7MTI0"/>